<sequence length="478" mass="54834">MLRPADIKQSIDLVSIISESVQLKRSGRRLMGLCPFHSEKHPSFCVDPEKQLFYCHGCGAGGDVFNFVMKLHNYSFHEALTFLAEKAGIREIEDERLKFLKQLQTLFRKTLLLSQKAKIYLTKRKITPEKAEHFGMGLAPKNLLQILKEKNQLLQAQMSGFKNENFIRLLQGRLTLPFYDRCGNLVGFAARTLNNQVPKYINTEETEFFKKKNLLFGLNFLQHKEKVYIVEGYFDCISCLINGIPSVAAGSTSLTTHQAKLLKGFDRVVVAFDGDHAGKKATMRAFKILVAADIYPHAIFLPEGEDPDSLLRKGKKEQFLRLPEKDLFKLIINTIEKLPPQKAITKLNNLAGFLANIHSPLSKLLLQQIRKTFSIKIEKQTRKHLETEEQILQILLSSPELVENLEKRQLFEAMENSEIRKTLKYFAKHKTLPEGHTHMNLLARASIYPAQKNLIERAIRYLERKKVCREIVCPSEKS</sequence>
<keyword evidence="3 12" id="KW-0808">Transferase</keyword>
<dbReference type="CDD" id="cd03364">
    <property type="entry name" value="TOPRIM_DnaG_primases"/>
    <property type="match status" value="1"/>
</dbReference>
<keyword evidence="10 12" id="KW-0238">DNA-binding</keyword>
<dbReference type="InterPro" id="IPR006295">
    <property type="entry name" value="DNA_primase_DnaG"/>
</dbReference>
<dbReference type="HAMAP" id="MF_00974">
    <property type="entry name" value="DNA_primase_DnaG"/>
    <property type="match status" value="1"/>
</dbReference>
<evidence type="ECO:0000256" key="1">
    <source>
        <dbReference type="ARBA" id="ARBA00022478"/>
    </source>
</evidence>
<comment type="function">
    <text evidence="12">RNA polymerase that catalyzes the synthesis of short RNA molecules used as primers for DNA polymerase during DNA replication.</text>
</comment>
<dbReference type="GO" id="GO:0008270">
    <property type="term" value="F:zinc ion binding"/>
    <property type="evidence" value="ECO:0007669"/>
    <property type="project" value="UniProtKB-UniRule"/>
</dbReference>
<evidence type="ECO:0000259" key="13">
    <source>
        <dbReference type="PROSITE" id="PS50880"/>
    </source>
</evidence>
<dbReference type="PANTHER" id="PTHR30313">
    <property type="entry name" value="DNA PRIMASE"/>
    <property type="match status" value="1"/>
</dbReference>
<evidence type="ECO:0000313" key="14">
    <source>
        <dbReference type="EMBL" id="AMM40780.1"/>
    </source>
</evidence>
<gene>
    <name evidence="12" type="primary">dnaG</name>
    <name evidence="14" type="ORF">HS1_000976</name>
</gene>
<dbReference type="GO" id="GO:0005737">
    <property type="term" value="C:cytoplasm"/>
    <property type="evidence" value="ECO:0007669"/>
    <property type="project" value="TreeGrafter"/>
</dbReference>
<comment type="similarity">
    <text evidence="12">Belongs to the DnaG primase family.</text>
</comment>
<dbReference type="InterPro" id="IPR002694">
    <property type="entry name" value="Znf_CHC2"/>
</dbReference>
<feature type="domain" description="Toprim" evidence="13">
    <location>
        <begin position="225"/>
        <end position="302"/>
    </location>
</feature>
<dbReference type="AlphaFoldDB" id="A0A7U4TI10"/>
<dbReference type="Gene3D" id="3.40.1360.10">
    <property type="match status" value="1"/>
</dbReference>
<dbReference type="InterPro" id="IPR034151">
    <property type="entry name" value="TOPRIM_DnaG_bac"/>
</dbReference>
<dbReference type="GO" id="GO:0003677">
    <property type="term" value="F:DNA binding"/>
    <property type="evidence" value="ECO:0007669"/>
    <property type="project" value="UniProtKB-KW"/>
</dbReference>
<evidence type="ECO:0000256" key="12">
    <source>
        <dbReference type="HAMAP-Rule" id="MF_00974"/>
    </source>
</evidence>
<evidence type="ECO:0000256" key="11">
    <source>
        <dbReference type="ARBA" id="ARBA00023163"/>
    </source>
</evidence>
<evidence type="ECO:0000256" key="6">
    <source>
        <dbReference type="ARBA" id="ARBA00022723"/>
    </source>
</evidence>
<dbReference type="FunFam" id="3.90.580.10:FF:000001">
    <property type="entry name" value="DNA primase"/>
    <property type="match status" value="1"/>
</dbReference>
<dbReference type="InterPro" id="IPR050219">
    <property type="entry name" value="DnaG_primase"/>
</dbReference>
<dbReference type="Proteomes" id="UP000070560">
    <property type="component" value="Chromosome"/>
</dbReference>
<evidence type="ECO:0000313" key="15">
    <source>
        <dbReference type="Proteomes" id="UP000070560"/>
    </source>
</evidence>
<keyword evidence="2 12" id="KW-0639">Primosome</keyword>
<dbReference type="PROSITE" id="PS50880">
    <property type="entry name" value="TOPRIM"/>
    <property type="match status" value="1"/>
</dbReference>
<keyword evidence="11 12" id="KW-0804">Transcription</keyword>
<dbReference type="OrthoDB" id="9803773at2"/>
<keyword evidence="9" id="KW-0460">Magnesium</keyword>
<comment type="subunit">
    <text evidence="12">Monomer. Interacts with DnaB.</text>
</comment>
<evidence type="ECO:0000256" key="3">
    <source>
        <dbReference type="ARBA" id="ARBA00022679"/>
    </source>
</evidence>
<dbReference type="InterPro" id="IPR030846">
    <property type="entry name" value="DnaG_bac"/>
</dbReference>
<dbReference type="InterPro" id="IPR037068">
    <property type="entry name" value="DNA_primase_core_N_sf"/>
</dbReference>
<keyword evidence="1 12" id="KW-0240">DNA-directed RNA polymerase</keyword>
<keyword evidence="4 12" id="KW-0548">Nucleotidyltransferase</keyword>
<dbReference type="SMART" id="SM00400">
    <property type="entry name" value="ZnF_CHCC"/>
    <property type="match status" value="1"/>
</dbReference>
<dbReference type="GO" id="GO:1990077">
    <property type="term" value="C:primosome complex"/>
    <property type="evidence" value="ECO:0007669"/>
    <property type="project" value="UniProtKB-KW"/>
</dbReference>
<comment type="cofactor">
    <cofactor evidence="12">
        <name>Zn(2+)</name>
        <dbReference type="ChEBI" id="CHEBI:29105"/>
    </cofactor>
    <text evidence="12">Binds 1 zinc ion per monomer.</text>
</comment>
<reference evidence="14 15" key="1">
    <citation type="submission" date="2015-10" db="EMBL/GenBank/DDBJ databases">
        <title>Candidatus Desulfofervidus auxilii, a hydrogenotrophic sulfate-reducing bacterium involved in the thermophilic anaerobic oxidation of methane.</title>
        <authorList>
            <person name="Krukenberg V."/>
            <person name="Richter M."/>
            <person name="Wegener G."/>
        </authorList>
    </citation>
    <scope>NUCLEOTIDE SEQUENCE [LARGE SCALE GENOMIC DNA]</scope>
    <source>
        <strain evidence="14 15">HS1</strain>
    </source>
</reference>
<dbReference type="SUPFAM" id="SSF57783">
    <property type="entry name" value="Zinc beta-ribbon"/>
    <property type="match status" value="1"/>
</dbReference>
<evidence type="ECO:0000256" key="2">
    <source>
        <dbReference type="ARBA" id="ARBA00022515"/>
    </source>
</evidence>
<dbReference type="Pfam" id="PF08275">
    <property type="entry name" value="DNAG_N"/>
    <property type="match status" value="1"/>
</dbReference>
<accession>A0A7U4TI10</accession>
<dbReference type="GO" id="GO:0003899">
    <property type="term" value="F:DNA-directed RNA polymerase activity"/>
    <property type="evidence" value="ECO:0007669"/>
    <property type="project" value="UniProtKB-UniRule"/>
</dbReference>
<evidence type="ECO:0000256" key="7">
    <source>
        <dbReference type="ARBA" id="ARBA00022771"/>
    </source>
</evidence>
<keyword evidence="6 12" id="KW-0479">Metal-binding</keyword>
<dbReference type="NCBIfam" id="TIGR01391">
    <property type="entry name" value="dnaG"/>
    <property type="match status" value="1"/>
</dbReference>
<dbReference type="Pfam" id="PF13155">
    <property type="entry name" value="Toprim_2"/>
    <property type="match status" value="1"/>
</dbReference>
<dbReference type="Gene3D" id="3.90.980.10">
    <property type="entry name" value="DNA primase, catalytic core, N-terminal domain"/>
    <property type="match status" value="1"/>
</dbReference>
<dbReference type="Pfam" id="PF01807">
    <property type="entry name" value="Zn_ribbon_DnaG"/>
    <property type="match status" value="1"/>
</dbReference>
<dbReference type="EC" id="2.7.7.101" evidence="12"/>
<dbReference type="GO" id="GO:0000428">
    <property type="term" value="C:DNA-directed RNA polymerase complex"/>
    <property type="evidence" value="ECO:0007669"/>
    <property type="project" value="UniProtKB-KW"/>
</dbReference>
<organism evidence="14 15">
    <name type="scientific">Desulfofervidus auxilii</name>
    <dbReference type="NCBI Taxonomy" id="1621989"/>
    <lineage>
        <taxon>Bacteria</taxon>
        <taxon>Pseudomonadati</taxon>
        <taxon>Thermodesulfobacteriota</taxon>
        <taxon>Candidatus Desulfofervidia</taxon>
        <taxon>Candidatus Desulfofervidales</taxon>
        <taxon>Candidatus Desulfofervidaceae</taxon>
        <taxon>Candidatus Desulfofervidus</taxon>
    </lineage>
</organism>
<proteinExistence type="inferred from homology"/>
<comment type="domain">
    <text evidence="12">Contains an N-terminal zinc-binding domain, a central core domain that contains the primase activity, and a C-terminal DnaB-binding domain.</text>
</comment>
<evidence type="ECO:0000256" key="9">
    <source>
        <dbReference type="ARBA" id="ARBA00022842"/>
    </source>
</evidence>
<dbReference type="GO" id="GO:0006269">
    <property type="term" value="P:DNA replication, synthesis of primer"/>
    <property type="evidence" value="ECO:0007669"/>
    <property type="project" value="UniProtKB-UniRule"/>
</dbReference>
<keyword evidence="7 12" id="KW-0863">Zinc-finger</keyword>
<dbReference type="SMART" id="SM00493">
    <property type="entry name" value="TOPRIM"/>
    <property type="match status" value="1"/>
</dbReference>
<dbReference type="PANTHER" id="PTHR30313:SF2">
    <property type="entry name" value="DNA PRIMASE"/>
    <property type="match status" value="1"/>
</dbReference>
<dbReference type="EMBL" id="CP013015">
    <property type="protein sequence ID" value="AMM40780.1"/>
    <property type="molecule type" value="Genomic_DNA"/>
</dbReference>
<dbReference type="InterPro" id="IPR013264">
    <property type="entry name" value="DNAG_N"/>
</dbReference>
<name>A0A7U4TI10_DESA2</name>
<feature type="zinc finger region" description="CHC2-type" evidence="12">
    <location>
        <begin position="34"/>
        <end position="58"/>
    </location>
</feature>
<comment type="catalytic activity">
    <reaction evidence="12">
        <text>ssDNA + n NTP = ssDNA/pppN(pN)n-1 hybrid + (n-1) diphosphate.</text>
        <dbReference type="EC" id="2.7.7.101"/>
    </reaction>
</comment>
<keyword evidence="15" id="KW-1185">Reference proteome</keyword>
<dbReference type="InterPro" id="IPR006171">
    <property type="entry name" value="TOPRIM_dom"/>
</dbReference>
<keyword evidence="5 12" id="KW-0235">DNA replication</keyword>
<evidence type="ECO:0000256" key="5">
    <source>
        <dbReference type="ARBA" id="ARBA00022705"/>
    </source>
</evidence>
<dbReference type="RefSeq" id="WP_082757620.1">
    <property type="nucleotide sequence ID" value="NZ_CP013015.1"/>
</dbReference>
<evidence type="ECO:0000256" key="8">
    <source>
        <dbReference type="ARBA" id="ARBA00022833"/>
    </source>
</evidence>
<dbReference type="KEGG" id="daw:HS1_000976"/>
<dbReference type="Gene3D" id="3.90.580.10">
    <property type="entry name" value="Zinc finger, CHC2-type domain"/>
    <property type="match status" value="1"/>
</dbReference>
<evidence type="ECO:0000256" key="10">
    <source>
        <dbReference type="ARBA" id="ARBA00023125"/>
    </source>
</evidence>
<dbReference type="SUPFAM" id="SSF56731">
    <property type="entry name" value="DNA primase core"/>
    <property type="match status" value="1"/>
</dbReference>
<evidence type="ECO:0000256" key="4">
    <source>
        <dbReference type="ARBA" id="ARBA00022695"/>
    </source>
</evidence>
<dbReference type="InterPro" id="IPR036977">
    <property type="entry name" value="DNA_primase_Znf_CHC2"/>
</dbReference>
<protein>
    <recommendedName>
        <fullName evidence="12">DNA primase</fullName>
        <ecNumber evidence="12">2.7.7.101</ecNumber>
    </recommendedName>
</protein>
<keyword evidence="8 12" id="KW-0862">Zinc</keyword>